<sequence>MFRKSVASLVYGGCARARAFSTTGNDVGWRDIGVGKLGQGILLNNGFGWENILTRSWVDVALACESHHKSLAIAFVTADQNVEKDFRDGFNDQMVAIYTISIPWL</sequence>
<reference evidence="1 2" key="1">
    <citation type="submission" date="2019-03" db="EMBL/GenBank/DDBJ databases">
        <title>Nematode-trapping fungi genome.</title>
        <authorList>
            <person name="Vidal-Diez De Ulzurrun G."/>
        </authorList>
    </citation>
    <scope>NUCLEOTIDE SEQUENCE [LARGE SCALE GENOMIC DNA]</scope>
    <source>
        <strain evidence="1 2">TWF154</strain>
    </source>
</reference>
<name>A0A7C8K6N5_ORBOL</name>
<evidence type="ECO:0000313" key="1">
    <source>
        <dbReference type="EMBL" id="TGJ68778.1"/>
    </source>
</evidence>
<gene>
    <name evidence="1" type="ORF">EYR41_004863</name>
</gene>
<protein>
    <submittedName>
        <fullName evidence="1">Uncharacterized protein</fullName>
    </submittedName>
</protein>
<dbReference type="AlphaFoldDB" id="A0A7C8K6N5"/>
<evidence type="ECO:0000313" key="2">
    <source>
        <dbReference type="Proteomes" id="UP000297595"/>
    </source>
</evidence>
<dbReference type="Proteomes" id="UP000297595">
    <property type="component" value="Unassembled WGS sequence"/>
</dbReference>
<organism evidence="1 2">
    <name type="scientific">Orbilia oligospora</name>
    <name type="common">Nematode-trapping fungus</name>
    <name type="synonym">Arthrobotrys oligospora</name>
    <dbReference type="NCBI Taxonomy" id="2813651"/>
    <lineage>
        <taxon>Eukaryota</taxon>
        <taxon>Fungi</taxon>
        <taxon>Dikarya</taxon>
        <taxon>Ascomycota</taxon>
        <taxon>Pezizomycotina</taxon>
        <taxon>Orbiliomycetes</taxon>
        <taxon>Orbiliales</taxon>
        <taxon>Orbiliaceae</taxon>
        <taxon>Orbilia</taxon>
    </lineage>
</organism>
<dbReference type="EMBL" id="SOZJ01000003">
    <property type="protein sequence ID" value="TGJ68778.1"/>
    <property type="molecule type" value="Genomic_DNA"/>
</dbReference>
<comment type="caution">
    <text evidence="1">The sequence shown here is derived from an EMBL/GenBank/DDBJ whole genome shotgun (WGS) entry which is preliminary data.</text>
</comment>
<accession>A0A7C8K6N5</accession>
<proteinExistence type="predicted"/>